<feature type="transmembrane region" description="Helical" evidence="6">
    <location>
        <begin position="60"/>
        <end position="78"/>
    </location>
</feature>
<dbReference type="InterPro" id="IPR007770">
    <property type="entry name" value="DMP"/>
</dbReference>
<evidence type="ECO:0000256" key="2">
    <source>
        <dbReference type="ARBA" id="ARBA00008707"/>
    </source>
</evidence>
<comment type="subcellular location">
    <subcellularLocation>
        <location evidence="1">Membrane</location>
        <topology evidence="1">Multi-pass membrane protein</topology>
    </subcellularLocation>
</comment>
<dbReference type="OrthoDB" id="1928191at2759"/>
<dbReference type="Pfam" id="PF05078">
    <property type="entry name" value="DUF679"/>
    <property type="match status" value="1"/>
</dbReference>
<dbReference type="GO" id="GO:0016020">
    <property type="term" value="C:membrane"/>
    <property type="evidence" value="ECO:0007669"/>
    <property type="project" value="UniProtKB-SubCell"/>
</dbReference>
<dbReference type="PANTHER" id="PTHR31621:SF66">
    <property type="entry name" value="PROTEIN DMP2"/>
    <property type="match status" value="1"/>
</dbReference>
<dbReference type="PANTHER" id="PTHR31621">
    <property type="entry name" value="PROTEIN DMP3"/>
    <property type="match status" value="1"/>
</dbReference>
<comment type="similarity">
    <text evidence="2">Belongs to the plant DMP1 protein family.</text>
</comment>
<feature type="transmembrane region" description="Helical" evidence="6">
    <location>
        <begin position="156"/>
        <end position="176"/>
    </location>
</feature>
<keyword evidence="8" id="KW-1185">Reference proteome</keyword>
<evidence type="ECO:0000313" key="7">
    <source>
        <dbReference type="EMBL" id="KAF5175566.1"/>
    </source>
</evidence>
<evidence type="ECO:0000256" key="1">
    <source>
        <dbReference type="ARBA" id="ARBA00004141"/>
    </source>
</evidence>
<dbReference type="AlphaFoldDB" id="A0A7J6USP4"/>
<reference evidence="7 8" key="1">
    <citation type="submission" date="2020-06" db="EMBL/GenBank/DDBJ databases">
        <title>Transcriptomic and genomic resources for Thalictrum thalictroides and T. hernandezii: Facilitating candidate gene discovery in an emerging model plant lineage.</title>
        <authorList>
            <person name="Arias T."/>
            <person name="Riano-Pachon D.M."/>
            <person name="Di Stilio V.S."/>
        </authorList>
    </citation>
    <scope>NUCLEOTIDE SEQUENCE [LARGE SCALE GENOMIC DNA]</scope>
    <source>
        <strain evidence="8">cv. WT478/WT964</strain>
        <tissue evidence="7">Leaves</tissue>
    </source>
</reference>
<gene>
    <name evidence="7" type="ORF">FRX31_034838</name>
</gene>
<keyword evidence="3 6" id="KW-0812">Transmembrane</keyword>
<proteinExistence type="inferred from homology"/>
<dbReference type="EMBL" id="JABWDY010043871">
    <property type="protein sequence ID" value="KAF5175566.1"/>
    <property type="molecule type" value="Genomic_DNA"/>
</dbReference>
<sequence>MAEIASDVSSTTSTTQQVTQNTFTGLGNLVKLLPSGTFFLFQFFNPIITNNGECQNSNKYITGVFLGLCAFASCFSWFTDSYTDRKGKIQYGIVTKNGLYPLSDPDSSSVNLSTYKLRLGDFVHALISVFVFAIVALLDSNAVNCFYPSFGSTQKVLIMALPPVVGAIASGAFVVFPNSRHGIGYPPSTAAQASYANDSIQTPLLTNDEPNPTAASAV</sequence>
<keyword evidence="5 6" id="KW-0472">Membrane</keyword>
<name>A0A7J6USP4_THATH</name>
<dbReference type="Proteomes" id="UP000554482">
    <property type="component" value="Unassembled WGS sequence"/>
</dbReference>
<evidence type="ECO:0000256" key="4">
    <source>
        <dbReference type="ARBA" id="ARBA00022989"/>
    </source>
</evidence>
<evidence type="ECO:0000256" key="5">
    <source>
        <dbReference type="ARBA" id="ARBA00023136"/>
    </source>
</evidence>
<evidence type="ECO:0000256" key="6">
    <source>
        <dbReference type="SAM" id="Phobius"/>
    </source>
</evidence>
<protein>
    <submittedName>
        <fullName evidence="7">Dmp2</fullName>
    </submittedName>
</protein>
<feature type="transmembrane region" description="Helical" evidence="6">
    <location>
        <begin position="122"/>
        <end position="144"/>
    </location>
</feature>
<feature type="transmembrane region" description="Helical" evidence="6">
    <location>
        <begin position="29"/>
        <end position="48"/>
    </location>
</feature>
<evidence type="ECO:0000313" key="8">
    <source>
        <dbReference type="Proteomes" id="UP000554482"/>
    </source>
</evidence>
<evidence type="ECO:0000256" key="3">
    <source>
        <dbReference type="ARBA" id="ARBA00022692"/>
    </source>
</evidence>
<organism evidence="7 8">
    <name type="scientific">Thalictrum thalictroides</name>
    <name type="common">Rue-anemone</name>
    <name type="synonym">Anemone thalictroides</name>
    <dbReference type="NCBI Taxonomy" id="46969"/>
    <lineage>
        <taxon>Eukaryota</taxon>
        <taxon>Viridiplantae</taxon>
        <taxon>Streptophyta</taxon>
        <taxon>Embryophyta</taxon>
        <taxon>Tracheophyta</taxon>
        <taxon>Spermatophyta</taxon>
        <taxon>Magnoliopsida</taxon>
        <taxon>Ranunculales</taxon>
        <taxon>Ranunculaceae</taxon>
        <taxon>Thalictroideae</taxon>
        <taxon>Thalictrum</taxon>
    </lineage>
</organism>
<keyword evidence="4 6" id="KW-1133">Transmembrane helix</keyword>
<dbReference type="GO" id="GO:0005737">
    <property type="term" value="C:cytoplasm"/>
    <property type="evidence" value="ECO:0007669"/>
    <property type="project" value="UniProtKB-ARBA"/>
</dbReference>
<accession>A0A7J6USP4</accession>
<comment type="caution">
    <text evidence="7">The sequence shown here is derived from an EMBL/GenBank/DDBJ whole genome shotgun (WGS) entry which is preliminary data.</text>
</comment>
<dbReference type="GO" id="GO:0010256">
    <property type="term" value="P:endomembrane system organization"/>
    <property type="evidence" value="ECO:0007669"/>
    <property type="project" value="TreeGrafter"/>
</dbReference>